<dbReference type="Proteomes" id="UP000504637">
    <property type="component" value="Unplaced"/>
</dbReference>
<gene>
    <name evidence="11" type="ORF">K489DRAFT_304880</name>
</gene>
<reference evidence="11" key="1">
    <citation type="submission" date="2020-01" db="EMBL/GenBank/DDBJ databases">
        <authorList>
            <consortium name="DOE Joint Genome Institute"/>
            <person name="Haridas S."/>
            <person name="Albert R."/>
            <person name="Binder M."/>
            <person name="Bloem J."/>
            <person name="Labutti K."/>
            <person name="Salamov A."/>
            <person name="Andreopoulos B."/>
            <person name="Baker S.E."/>
            <person name="Barry K."/>
            <person name="Bills G."/>
            <person name="Bluhm B.H."/>
            <person name="Cannon C."/>
            <person name="Castanera R."/>
            <person name="Culley D.E."/>
            <person name="Daum C."/>
            <person name="Ezra D."/>
            <person name="Gonzalez J.B."/>
            <person name="Henrissat B."/>
            <person name="Kuo A."/>
            <person name="Liang C."/>
            <person name="Lipzen A."/>
            <person name="Lutzoni F."/>
            <person name="Magnuson J."/>
            <person name="Mondo S."/>
            <person name="Nolan M."/>
            <person name="Ohm R."/>
            <person name="Pangilinan J."/>
            <person name="Park H.-J."/>
            <person name="Ramirez L."/>
            <person name="Alfaro M."/>
            <person name="Sun H."/>
            <person name="Tritt A."/>
            <person name="Yoshinaga Y."/>
            <person name="Zwiers L.-H."/>
            <person name="Turgeon B.G."/>
            <person name="Goodwin S.B."/>
            <person name="Spatafora J.W."/>
            <person name="Crous P.W."/>
            <person name="Grigoriev I.V."/>
        </authorList>
    </citation>
    <scope>NUCLEOTIDE SEQUENCE</scope>
    <source>
        <strain evidence="11">CBS 342.82</strain>
    </source>
</reference>
<dbReference type="GO" id="GO:0000462">
    <property type="term" value="P:maturation of SSU-rRNA from tricistronic rRNA transcript (SSU-rRNA, 5.8S rRNA, LSU-rRNA)"/>
    <property type="evidence" value="ECO:0007669"/>
    <property type="project" value="TreeGrafter"/>
</dbReference>
<keyword evidence="8" id="KW-0539">Nucleus</keyword>
<keyword evidence="7" id="KW-0175">Coiled coil</keyword>
<feature type="compositionally biased region" description="Basic and acidic residues" evidence="9">
    <location>
        <begin position="197"/>
        <end position="219"/>
    </location>
</feature>
<evidence type="ECO:0000256" key="6">
    <source>
        <dbReference type="ARBA" id="ARBA00022552"/>
    </source>
</evidence>
<feature type="region of interest" description="Disordered" evidence="9">
    <location>
        <begin position="121"/>
        <end position="148"/>
    </location>
</feature>
<reference evidence="11" key="3">
    <citation type="submission" date="2025-08" db="UniProtKB">
        <authorList>
            <consortium name="RefSeq"/>
        </authorList>
    </citation>
    <scope>IDENTIFICATION</scope>
    <source>
        <strain evidence="11">CBS 342.82</strain>
    </source>
</reference>
<dbReference type="PANTHER" id="PTHR33911">
    <property type="entry name" value="RRNA-PROCESSING PROTEIN EFG1"/>
    <property type="match status" value="1"/>
</dbReference>
<evidence type="ECO:0000256" key="1">
    <source>
        <dbReference type="ARBA" id="ARBA00002773"/>
    </source>
</evidence>
<evidence type="ECO:0000313" key="10">
    <source>
        <dbReference type="Proteomes" id="UP000504637"/>
    </source>
</evidence>
<feature type="compositionally biased region" description="Basic and acidic residues" evidence="9">
    <location>
        <begin position="136"/>
        <end position="148"/>
    </location>
</feature>
<sequence>NELKSKIRSLKRLLDRNDDLPADVRVEKERALQSAQHDLDIANRVHQRSEMIGKYHKIRFFDRQKATRRLKKAKKELRAYEGGDAEERARLGRAVDEAETELNYAQFYPLEKAYVPLFPTKKNIKDDEDGDGEGSGAKEVERVGDPEMWKRIQKCMKDGTLDALREGRLEGSRPIAAKRKDENSSSNKGAKSSRPGKVKDAKTIGKVEKTTNVRNTRDEPQDEDDDSDGGFFE</sequence>
<evidence type="ECO:0000256" key="9">
    <source>
        <dbReference type="SAM" id="MobiDB-lite"/>
    </source>
</evidence>
<feature type="region of interest" description="Disordered" evidence="9">
    <location>
        <begin position="160"/>
        <end position="233"/>
    </location>
</feature>
<evidence type="ECO:0000313" key="11">
    <source>
        <dbReference type="RefSeq" id="XP_033460775.1"/>
    </source>
</evidence>
<evidence type="ECO:0000256" key="5">
    <source>
        <dbReference type="ARBA" id="ARBA00019827"/>
    </source>
</evidence>
<dbReference type="InterPro" id="IPR050786">
    <property type="entry name" value="EFG1_rRNA-proc"/>
</dbReference>
<evidence type="ECO:0000256" key="2">
    <source>
        <dbReference type="ARBA" id="ARBA00004604"/>
    </source>
</evidence>
<dbReference type="AlphaFoldDB" id="A0A6J3M829"/>
<feature type="compositionally biased region" description="Acidic residues" evidence="9">
    <location>
        <begin position="220"/>
        <end position="233"/>
    </location>
</feature>
<comment type="similarity">
    <text evidence="3">Belongs to the EFG1 family.</text>
</comment>
<keyword evidence="10" id="KW-1185">Reference proteome</keyword>
<dbReference type="Pfam" id="PF10153">
    <property type="entry name" value="Efg1"/>
    <property type="match status" value="1"/>
</dbReference>
<dbReference type="RefSeq" id="XP_033460775.1">
    <property type="nucleotide sequence ID" value="XM_033600522.1"/>
</dbReference>
<dbReference type="InterPro" id="IPR019310">
    <property type="entry name" value="Efg1"/>
</dbReference>
<keyword evidence="6" id="KW-0698">rRNA processing</keyword>
<evidence type="ECO:0000256" key="8">
    <source>
        <dbReference type="ARBA" id="ARBA00023242"/>
    </source>
</evidence>
<dbReference type="GO" id="GO:0030688">
    <property type="term" value="C:preribosome, small subunit precursor"/>
    <property type="evidence" value="ECO:0007669"/>
    <property type="project" value="TreeGrafter"/>
</dbReference>
<organism evidence="11">
    <name type="scientific">Dissoconium aciculare CBS 342.82</name>
    <dbReference type="NCBI Taxonomy" id="1314786"/>
    <lineage>
        <taxon>Eukaryota</taxon>
        <taxon>Fungi</taxon>
        <taxon>Dikarya</taxon>
        <taxon>Ascomycota</taxon>
        <taxon>Pezizomycotina</taxon>
        <taxon>Dothideomycetes</taxon>
        <taxon>Dothideomycetidae</taxon>
        <taxon>Mycosphaerellales</taxon>
        <taxon>Dissoconiaceae</taxon>
        <taxon>Dissoconium</taxon>
    </lineage>
</organism>
<protein>
    <recommendedName>
        <fullName evidence="4">rRNA-processing protein EFG1</fullName>
    </recommendedName>
    <alternativeName>
        <fullName evidence="5">rRNA-processing protein efg1</fullName>
    </alternativeName>
</protein>
<dbReference type="OrthoDB" id="47732at2759"/>
<evidence type="ECO:0000256" key="4">
    <source>
        <dbReference type="ARBA" id="ARBA00018689"/>
    </source>
</evidence>
<dbReference type="GO" id="GO:0005730">
    <property type="term" value="C:nucleolus"/>
    <property type="evidence" value="ECO:0007669"/>
    <property type="project" value="UniProtKB-SubCell"/>
</dbReference>
<evidence type="ECO:0000256" key="7">
    <source>
        <dbReference type="ARBA" id="ARBA00023054"/>
    </source>
</evidence>
<proteinExistence type="inferred from homology"/>
<accession>A0A6J3M829</accession>
<dbReference type="PANTHER" id="PTHR33911:SF1">
    <property type="entry name" value="RRNA-PROCESSING PROTEIN EFG1"/>
    <property type="match status" value="1"/>
</dbReference>
<feature type="compositionally biased region" description="Basic and acidic residues" evidence="9">
    <location>
        <begin position="160"/>
        <end position="171"/>
    </location>
</feature>
<evidence type="ECO:0000256" key="3">
    <source>
        <dbReference type="ARBA" id="ARBA00006916"/>
    </source>
</evidence>
<dbReference type="GeneID" id="54358322"/>
<comment type="function">
    <text evidence="1">Involved in rRNA processing.</text>
</comment>
<comment type="subcellular location">
    <subcellularLocation>
        <location evidence="2">Nucleus</location>
        <location evidence="2">Nucleolus</location>
    </subcellularLocation>
</comment>
<name>A0A6J3M829_9PEZI</name>
<reference evidence="11" key="2">
    <citation type="submission" date="2020-04" db="EMBL/GenBank/DDBJ databases">
        <authorList>
            <consortium name="NCBI Genome Project"/>
        </authorList>
    </citation>
    <scope>NUCLEOTIDE SEQUENCE</scope>
    <source>
        <strain evidence="11">CBS 342.82</strain>
    </source>
</reference>
<feature type="non-terminal residue" evidence="11">
    <location>
        <position position="1"/>
    </location>
</feature>